<dbReference type="InterPro" id="IPR036388">
    <property type="entry name" value="WH-like_DNA-bd_sf"/>
</dbReference>
<dbReference type="PANTHER" id="PTHR39515">
    <property type="entry name" value="CONSERVED PROTEIN"/>
    <property type="match status" value="1"/>
</dbReference>
<gene>
    <name evidence="2" type="ORF">NN4_38050</name>
</gene>
<reference evidence="2 3" key="1">
    <citation type="submission" date="2019-07" db="EMBL/GenBank/DDBJ databases">
        <title>Whole genome shotgun sequence of Nocardia ninae NBRC 108245.</title>
        <authorList>
            <person name="Hosoyama A."/>
            <person name="Uohara A."/>
            <person name="Ohji S."/>
            <person name="Ichikawa N."/>
        </authorList>
    </citation>
    <scope>NUCLEOTIDE SEQUENCE [LARGE SCALE GENOMIC DNA]</scope>
    <source>
        <strain evidence="2 3">NBRC 108245</strain>
    </source>
</reference>
<keyword evidence="3" id="KW-1185">Reference proteome</keyword>
<evidence type="ECO:0000259" key="1">
    <source>
        <dbReference type="PROSITE" id="PS50995"/>
    </source>
</evidence>
<dbReference type="Gene3D" id="1.10.10.10">
    <property type="entry name" value="Winged helix-like DNA-binding domain superfamily/Winged helix DNA-binding domain"/>
    <property type="match status" value="1"/>
</dbReference>
<dbReference type="PROSITE" id="PS50995">
    <property type="entry name" value="HTH_MARR_2"/>
    <property type="match status" value="1"/>
</dbReference>
<organism evidence="2 3">
    <name type="scientific">Nocardia ninae NBRC 108245</name>
    <dbReference type="NCBI Taxonomy" id="1210091"/>
    <lineage>
        <taxon>Bacteria</taxon>
        <taxon>Bacillati</taxon>
        <taxon>Actinomycetota</taxon>
        <taxon>Actinomycetes</taxon>
        <taxon>Mycobacteriales</taxon>
        <taxon>Nocardiaceae</taxon>
        <taxon>Nocardia</taxon>
    </lineage>
</organism>
<dbReference type="PANTHER" id="PTHR39515:SF2">
    <property type="entry name" value="HTH-TYPE TRANSCRIPTIONAL REGULATOR RV0880"/>
    <property type="match status" value="1"/>
</dbReference>
<dbReference type="RefSeq" id="WP_147132754.1">
    <property type="nucleotide sequence ID" value="NZ_BJXA01000023.1"/>
</dbReference>
<dbReference type="InterPro" id="IPR036390">
    <property type="entry name" value="WH_DNA-bd_sf"/>
</dbReference>
<dbReference type="InterPro" id="IPR052526">
    <property type="entry name" value="HTH-type_Bedaq_tolerance"/>
</dbReference>
<dbReference type="Pfam" id="PF01047">
    <property type="entry name" value="MarR"/>
    <property type="match status" value="1"/>
</dbReference>
<dbReference type="GO" id="GO:0003700">
    <property type="term" value="F:DNA-binding transcription factor activity"/>
    <property type="evidence" value="ECO:0007669"/>
    <property type="project" value="InterPro"/>
</dbReference>
<proteinExistence type="predicted"/>
<dbReference type="AlphaFoldDB" id="A0A511MH98"/>
<dbReference type="PRINTS" id="PR00598">
    <property type="entry name" value="HTHMARR"/>
</dbReference>
<evidence type="ECO:0000313" key="3">
    <source>
        <dbReference type="Proteomes" id="UP000321424"/>
    </source>
</evidence>
<protein>
    <recommendedName>
        <fullName evidence="1">HTH marR-type domain-containing protein</fullName>
    </recommendedName>
</protein>
<name>A0A511MH98_9NOCA</name>
<accession>A0A511MH98</accession>
<dbReference type="SMART" id="SM00347">
    <property type="entry name" value="HTH_MARR"/>
    <property type="match status" value="1"/>
</dbReference>
<dbReference type="EMBL" id="BJXA01000023">
    <property type="protein sequence ID" value="GEM39286.1"/>
    <property type="molecule type" value="Genomic_DNA"/>
</dbReference>
<comment type="caution">
    <text evidence="2">The sequence shown here is derived from an EMBL/GenBank/DDBJ whole genome shotgun (WGS) entry which is preliminary data.</text>
</comment>
<evidence type="ECO:0000313" key="2">
    <source>
        <dbReference type="EMBL" id="GEM39286.1"/>
    </source>
</evidence>
<dbReference type="OrthoDB" id="69852at2"/>
<dbReference type="Proteomes" id="UP000321424">
    <property type="component" value="Unassembled WGS sequence"/>
</dbReference>
<dbReference type="SUPFAM" id="SSF46785">
    <property type="entry name" value="Winged helix' DNA-binding domain"/>
    <property type="match status" value="1"/>
</dbReference>
<sequence length="158" mass="17316">MAARRELDADELARVMGAFTRASIRLPSAEKHTFTTLSVLHTLLHRGPMRMTALKVTEQITQPAITQLVGRLERDGLVERRPDPGDGRAVLVQVTAAGARIVQSRHQERVRRITQLAEALSPAERRAISAALPALERLAVLMDVDLPAANHAEVEGHS</sequence>
<dbReference type="InterPro" id="IPR000835">
    <property type="entry name" value="HTH_MarR-typ"/>
</dbReference>
<feature type="domain" description="HTH marR-type" evidence="1">
    <location>
        <begin position="1"/>
        <end position="137"/>
    </location>
</feature>